<accession>A0A8D2QES2</accession>
<dbReference type="AlphaFoldDB" id="A0A8D2QES2"/>
<dbReference type="GO" id="GO:0046696">
    <property type="term" value="C:lipopolysaccharide receptor complex"/>
    <property type="evidence" value="ECO:0007669"/>
    <property type="project" value="TreeGrafter"/>
</dbReference>
<gene>
    <name evidence="1" type="primary">LY96</name>
</gene>
<keyword evidence="2" id="KW-1185">Reference proteome</keyword>
<dbReference type="GO" id="GO:0035662">
    <property type="term" value="F:Toll-like receptor 4 binding"/>
    <property type="evidence" value="ECO:0007669"/>
    <property type="project" value="InterPro"/>
</dbReference>
<dbReference type="PANTHER" id="PTHR15218:SF0">
    <property type="entry name" value="LYMPHOCYTE ANTIGEN 96"/>
    <property type="match status" value="1"/>
</dbReference>
<protein>
    <submittedName>
        <fullName evidence="1">Lymphocyte antigen 96</fullName>
    </submittedName>
</protein>
<dbReference type="PANTHER" id="PTHR15218">
    <property type="entry name" value="MD-1, MD-2 - RELATED"/>
    <property type="match status" value="1"/>
</dbReference>
<evidence type="ECO:0000313" key="2">
    <source>
        <dbReference type="Proteomes" id="UP000694413"/>
    </source>
</evidence>
<organism evidence="1 2">
    <name type="scientific">Zonotrichia albicollis</name>
    <name type="common">White-throated sparrow</name>
    <name type="synonym">Fringilla albicollis</name>
    <dbReference type="NCBI Taxonomy" id="44394"/>
    <lineage>
        <taxon>Eukaryota</taxon>
        <taxon>Metazoa</taxon>
        <taxon>Chordata</taxon>
        <taxon>Craniata</taxon>
        <taxon>Vertebrata</taxon>
        <taxon>Euteleostomi</taxon>
        <taxon>Archelosauria</taxon>
        <taxon>Archosauria</taxon>
        <taxon>Dinosauria</taxon>
        <taxon>Saurischia</taxon>
        <taxon>Theropoda</taxon>
        <taxon>Coelurosauria</taxon>
        <taxon>Aves</taxon>
        <taxon>Neognathae</taxon>
        <taxon>Neoaves</taxon>
        <taxon>Telluraves</taxon>
        <taxon>Australaves</taxon>
        <taxon>Passeriformes</taxon>
        <taxon>Passerellidae</taxon>
        <taxon>Zonotrichia</taxon>
    </lineage>
</organism>
<sequence>MSSCPEVFSGPADSGIPRLSGRCRRGRRGAGAGRSLLLPEPKRRAAAAHRGLSVWHRPPCPRCGRGPAMLPLLLLRAAPAACRPIASAWLRGAAHPGCRHRAAAAARPQQVASFQGAAVRSLSTSSPHDHPEHGRLVYKGNLAKTVLGVKFFSYSTSIFNLFMMPYIMLKSGIGVESLLVQDSTAHSFKFNLTPCSTRNKPVWKAALTWIPRSDIHFLKIVFNVWYDGAKALLWKDVLCSGTDDEYSLCGTLKGETLESAFDIKGSRLEFPKGDYSIVVQGFSDDSENNMLICVNVTMIVK</sequence>
<dbReference type="GO" id="GO:0001875">
    <property type="term" value="F:lipopolysaccharide immune receptor activity"/>
    <property type="evidence" value="ECO:0007669"/>
    <property type="project" value="TreeGrafter"/>
</dbReference>
<dbReference type="GO" id="GO:0045087">
    <property type="term" value="P:innate immune response"/>
    <property type="evidence" value="ECO:0007669"/>
    <property type="project" value="InterPro"/>
</dbReference>
<reference evidence="1" key="1">
    <citation type="submission" date="2025-08" db="UniProtKB">
        <authorList>
            <consortium name="Ensembl"/>
        </authorList>
    </citation>
    <scope>IDENTIFICATION</scope>
</reference>
<dbReference type="Proteomes" id="UP000694413">
    <property type="component" value="Unassembled WGS sequence"/>
</dbReference>
<dbReference type="InterPro" id="IPR039217">
    <property type="entry name" value="LY96"/>
</dbReference>
<dbReference type="GO" id="GO:0001530">
    <property type="term" value="F:lipopolysaccharide binding"/>
    <property type="evidence" value="ECO:0007669"/>
    <property type="project" value="InterPro"/>
</dbReference>
<dbReference type="GO" id="GO:0034142">
    <property type="term" value="P:toll-like receptor 4 signaling pathway"/>
    <property type="evidence" value="ECO:0007669"/>
    <property type="project" value="TreeGrafter"/>
</dbReference>
<reference evidence="1" key="2">
    <citation type="submission" date="2025-09" db="UniProtKB">
        <authorList>
            <consortium name="Ensembl"/>
        </authorList>
    </citation>
    <scope>IDENTIFICATION</scope>
</reference>
<dbReference type="InterPro" id="IPR014756">
    <property type="entry name" value="Ig_E-set"/>
</dbReference>
<name>A0A8D2QES2_ZONAL</name>
<dbReference type="Pfam" id="PF06979">
    <property type="entry name" value="TMEM70"/>
    <property type="match status" value="1"/>
</dbReference>
<dbReference type="SUPFAM" id="SSF81296">
    <property type="entry name" value="E set domains"/>
    <property type="match status" value="1"/>
</dbReference>
<dbReference type="Ensembl" id="ENSZALT00000014537.1">
    <property type="protein sequence ID" value="ENSZALP00000010518.1"/>
    <property type="gene ID" value="ENSZALG00000008895.1"/>
</dbReference>
<dbReference type="GO" id="GO:0031666">
    <property type="term" value="P:positive regulation of lipopolysaccharide-mediated signaling pathway"/>
    <property type="evidence" value="ECO:0007669"/>
    <property type="project" value="TreeGrafter"/>
</dbReference>
<proteinExistence type="predicted"/>
<dbReference type="Gene3D" id="2.60.40.770">
    <property type="match status" value="1"/>
</dbReference>
<dbReference type="InterPro" id="IPR045325">
    <property type="entry name" value="TMEM70/TMEM186/TMEM223"/>
</dbReference>
<evidence type="ECO:0000313" key="1">
    <source>
        <dbReference type="Ensembl" id="ENSZALP00000010518.1"/>
    </source>
</evidence>
<dbReference type="GO" id="GO:0032497">
    <property type="term" value="P:detection of lipopolysaccharide"/>
    <property type="evidence" value="ECO:0007669"/>
    <property type="project" value="TreeGrafter"/>
</dbReference>